<dbReference type="InterPro" id="IPR001466">
    <property type="entry name" value="Beta-lactam-related"/>
</dbReference>
<evidence type="ECO:0000313" key="4">
    <source>
        <dbReference type="EMBL" id="KAF2432639.1"/>
    </source>
</evidence>
<keyword evidence="2" id="KW-0812">Transmembrane</keyword>
<evidence type="ECO:0000259" key="3">
    <source>
        <dbReference type="Pfam" id="PF00144"/>
    </source>
</evidence>
<accession>A0A9P4NUR5</accession>
<protein>
    <recommendedName>
        <fullName evidence="3">Beta-lactamase-related domain-containing protein</fullName>
    </recommendedName>
</protein>
<feature type="transmembrane region" description="Helical" evidence="2">
    <location>
        <begin position="200"/>
        <end position="220"/>
    </location>
</feature>
<dbReference type="EMBL" id="MU007025">
    <property type="protein sequence ID" value="KAF2432639.1"/>
    <property type="molecule type" value="Genomic_DNA"/>
</dbReference>
<reference evidence="4" key="1">
    <citation type="journal article" date="2020" name="Stud. Mycol.">
        <title>101 Dothideomycetes genomes: a test case for predicting lifestyles and emergence of pathogens.</title>
        <authorList>
            <person name="Haridas S."/>
            <person name="Albert R."/>
            <person name="Binder M."/>
            <person name="Bloem J."/>
            <person name="Labutti K."/>
            <person name="Salamov A."/>
            <person name="Andreopoulos B."/>
            <person name="Baker S."/>
            <person name="Barry K."/>
            <person name="Bills G."/>
            <person name="Bluhm B."/>
            <person name="Cannon C."/>
            <person name="Castanera R."/>
            <person name="Culley D."/>
            <person name="Daum C."/>
            <person name="Ezra D."/>
            <person name="Gonzalez J."/>
            <person name="Henrissat B."/>
            <person name="Kuo A."/>
            <person name="Liang C."/>
            <person name="Lipzen A."/>
            <person name="Lutzoni F."/>
            <person name="Magnuson J."/>
            <person name="Mondo S."/>
            <person name="Nolan M."/>
            <person name="Ohm R."/>
            <person name="Pangilinan J."/>
            <person name="Park H.-J."/>
            <person name="Ramirez L."/>
            <person name="Alfaro M."/>
            <person name="Sun H."/>
            <person name="Tritt A."/>
            <person name="Yoshinaga Y."/>
            <person name="Zwiers L.-H."/>
            <person name="Turgeon B."/>
            <person name="Goodwin S."/>
            <person name="Spatafora J."/>
            <person name="Crous P."/>
            <person name="Grigoriev I."/>
        </authorList>
    </citation>
    <scope>NUCLEOTIDE SEQUENCE</scope>
    <source>
        <strain evidence="4">CBS 130266</strain>
    </source>
</reference>
<gene>
    <name evidence="4" type="ORF">EJ08DRAFT_125805</name>
</gene>
<dbReference type="Pfam" id="PF00144">
    <property type="entry name" value="Beta-lactamase"/>
    <property type="match status" value="1"/>
</dbReference>
<dbReference type="Proteomes" id="UP000800235">
    <property type="component" value="Unassembled WGS sequence"/>
</dbReference>
<evidence type="ECO:0000313" key="5">
    <source>
        <dbReference type="Proteomes" id="UP000800235"/>
    </source>
</evidence>
<keyword evidence="2" id="KW-0472">Membrane</keyword>
<evidence type="ECO:0000256" key="2">
    <source>
        <dbReference type="SAM" id="Phobius"/>
    </source>
</evidence>
<name>A0A9P4NUR5_9PEZI</name>
<dbReference type="InterPro" id="IPR012338">
    <property type="entry name" value="Beta-lactam/transpept-like"/>
</dbReference>
<feature type="region of interest" description="Disordered" evidence="1">
    <location>
        <begin position="1"/>
        <end position="30"/>
    </location>
</feature>
<dbReference type="SUPFAM" id="SSF56601">
    <property type="entry name" value="beta-lactamase/transpeptidase-like"/>
    <property type="match status" value="1"/>
</dbReference>
<dbReference type="Gene3D" id="3.40.710.10">
    <property type="entry name" value="DD-peptidase/beta-lactamase superfamily"/>
    <property type="match status" value="1"/>
</dbReference>
<organism evidence="4 5">
    <name type="scientific">Tothia fuscella</name>
    <dbReference type="NCBI Taxonomy" id="1048955"/>
    <lineage>
        <taxon>Eukaryota</taxon>
        <taxon>Fungi</taxon>
        <taxon>Dikarya</taxon>
        <taxon>Ascomycota</taxon>
        <taxon>Pezizomycotina</taxon>
        <taxon>Dothideomycetes</taxon>
        <taxon>Pleosporomycetidae</taxon>
        <taxon>Venturiales</taxon>
        <taxon>Cylindrosympodiaceae</taxon>
        <taxon>Tothia</taxon>
    </lineage>
</organism>
<comment type="caution">
    <text evidence="4">The sequence shown here is derived from an EMBL/GenBank/DDBJ whole genome shotgun (WGS) entry which is preliminary data.</text>
</comment>
<proteinExistence type="predicted"/>
<evidence type="ECO:0000256" key="1">
    <source>
        <dbReference type="SAM" id="MobiDB-lite"/>
    </source>
</evidence>
<dbReference type="AlphaFoldDB" id="A0A9P4NUR5"/>
<keyword evidence="5" id="KW-1185">Reference proteome</keyword>
<sequence>MTECGYGNSHEPNATAVEGIWPHAPGNPNPKPLPPTWETENPKLLGPAGTGRCSPQSYAKFLALHLDGANGRDTSILRASSFAKLHTPHRINSGSNDTAGGWMALSSSNPQIASYLGHDGSNTWNYASALVLPRLDTAVFALTNVAGPTPDTSDGQKGVSAAIQLFLNNTLTGLPIIEDGTVKSNQTGVRSIRNNTNKNVASYVSIGSVFVIVALSLIIVPF</sequence>
<dbReference type="OrthoDB" id="5946976at2759"/>
<keyword evidence="2" id="KW-1133">Transmembrane helix</keyword>
<feature type="domain" description="Beta-lactamase-related" evidence="3">
    <location>
        <begin position="2"/>
        <end position="152"/>
    </location>
</feature>